<dbReference type="AlphaFoldDB" id="A0A964TCG6"/>
<dbReference type="PANTHER" id="PTHR30250:SF11">
    <property type="entry name" value="O-ANTIGEN TRANSPORTER-RELATED"/>
    <property type="match status" value="1"/>
</dbReference>
<reference evidence="7" key="1">
    <citation type="submission" date="2020-01" db="EMBL/GenBank/DDBJ databases">
        <title>Muricauda ochracea sp. nov., isolated from a tidal flat of Garorim bay in Korea.</title>
        <authorList>
            <person name="Kim D."/>
            <person name="Yoo Y."/>
            <person name="Kim J.-J."/>
        </authorList>
    </citation>
    <scope>NUCLEOTIDE SEQUENCE</scope>
    <source>
        <strain evidence="7">JGD-17</strain>
    </source>
</reference>
<evidence type="ECO:0000256" key="6">
    <source>
        <dbReference type="SAM" id="Phobius"/>
    </source>
</evidence>
<feature type="transmembrane region" description="Helical" evidence="6">
    <location>
        <begin position="84"/>
        <end position="106"/>
    </location>
</feature>
<dbReference type="EMBL" id="JAAABI010000002">
    <property type="protein sequence ID" value="NAY91641.1"/>
    <property type="molecule type" value="Genomic_DNA"/>
</dbReference>
<feature type="transmembrane region" description="Helical" evidence="6">
    <location>
        <begin position="421"/>
        <end position="439"/>
    </location>
</feature>
<feature type="transmembrane region" description="Helical" evidence="6">
    <location>
        <begin position="12"/>
        <end position="30"/>
    </location>
</feature>
<evidence type="ECO:0000313" key="8">
    <source>
        <dbReference type="Proteomes" id="UP000667650"/>
    </source>
</evidence>
<evidence type="ECO:0000256" key="4">
    <source>
        <dbReference type="ARBA" id="ARBA00022989"/>
    </source>
</evidence>
<feature type="transmembrane region" description="Helical" evidence="6">
    <location>
        <begin position="387"/>
        <end position="409"/>
    </location>
</feature>
<dbReference type="InterPro" id="IPR050833">
    <property type="entry name" value="Poly_Biosynth_Transport"/>
</dbReference>
<dbReference type="Proteomes" id="UP000667650">
    <property type="component" value="Unassembled WGS sequence"/>
</dbReference>
<evidence type="ECO:0000256" key="1">
    <source>
        <dbReference type="ARBA" id="ARBA00004651"/>
    </source>
</evidence>
<gene>
    <name evidence="7" type="ORF">GTQ34_06905</name>
</gene>
<keyword evidence="5 6" id="KW-0472">Membrane</keyword>
<keyword evidence="8" id="KW-1185">Reference proteome</keyword>
<keyword evidence="4 6" id="KW-1133">Transmembrane helix</keyword>
<evidence type="ECO:0000256" key="5">
    <source>
        <dbReference type="ARBA" id="ARBA00023136"/>
    </source>
</evidence>
<dbReference type="InterPro" id="IPR002797">
    <property type="entry name" value="Polysacc_synth"/>
</dbReference>
<sequence>MLGAKKNLAKNSLIYAIFTILQKGFAFFLIPLYTTQLSTEEYGMLGIIMAAIPFFVLLAGLSIRGSTAYYYYEYKDKDPAYLRTLWGTSFTFILVSSGILIILLWASKAFLMQHIFPNVAFFPYMFLALISVFTQPAYFYYQSILKAKQQAKAAGFLDFLYFVLIVGLTIVLILGFNFKAEGALLALAFSNIVFFLYTVYRISGEIDFGIRKEPLQIVLKYSLPIVPHNLSSWAMNLSDRLILNSLATLSVVAIFDIGAQLGKLINIVTLGVNSAYSPWFFEQVKTNTNHKQLIVDVTGKIVLAYIVFGIGISWFSPEFLVLISKTDYHSAYTVVPFVAFAFVANGFYYSFSNVFFLEKTKHLPLITISGAAINIAFNFALIPSYGIIGAAMACLISKIVFVVIAYIFSQRLVYIPYKTKQITVQFLFGLAIALAPLWLQDFLMARISFYLTLAIKAMLFLILCAALFWSSRRMVLDYLYRRLR</sequence>
<feature type="transmembrane region" description="Helical" evidence="6">
    <location>
        <begin position="328"/>
        <end position="351"/>
    </location>
</feature>
<comment type="subcellular location">
    <subcellularLocation>
        <location evidence="1">Cell membrane</location>
        <topology evidence="1">Multi-pass membrane protein</topology>
    </subcellularLocation>
</comment>
<name>A0A964TCG6_9FLAO</name>
<feature type="transmembrane region" description="Helical" evidence="6">
    <location>
        <begin position="42"/>
        <end position="63"/>
    </location>
</feature>
<comment type="caution">
    <text evidence="7">The sequence shown here is derived from an EMBL/GenBank/DDBJ whole genome shotgun (WGS) entry which is preliminary data.</text>
</comment>
<feature type="transmembrane region" description="Helical" evidence="6">
    <location>
        <begin position="121"/>
        <end position="141"/>
    </location>
</feature>
<dbReference type="RefSeq" id="WP_166523052.1">
    <property type="nucleotide sequence ID" value="NZ_JAAABI010000002.1"/>
</dbReference>
<feature type="transmembrane region" description="Helical" evidence="6">
    <location>
        <begin position="293"/>
        <end position="316"/>
    </location>
</feature>
<feature type="transmembrane region" description="Helical" evidence="6">
    <location>
        <begin position="182"/>
        <end position="202"/>
    </location>
</feature>
<dbReference type="Pfam" id="PF01943">
    <property type="entry name" value="Polysacc_synt"/>
    <property type="match status" value="1"/>
</dbReference>
<organism evidence="7 8">
    <name type="scientific">Flagellimonas ochracea</name>
    <dbReference type="NCBI Taxonomy" id="2696472"/>
    <lineage>
        <taxon>Bacteria</taxon>
        <taxon>Pseudomonadati</taxon>
        <taxon>Bacteroidota</taxon>
        <taxon>Flavobacteriia</taxon>
        <taxon>Flavobacteriales</taxon>
        <taxon>Flavobacteriaceae</taxon>
        <taxon>Flagellimonas</taxon>
    </lineage>
</organism>
<keyword evidence="2" id="KW-1003">Cell membrane</keyword>
<feature type="transmembrane region" description="Helical" evidence="6">
    <location>
        <begin position="445"/>
        <end position="469"/>
    </location>
</feature>
<evidence type="ECO:0000256" key="3">
    <source>
        <dbReference type="ARBA" id="ARBA00022692"/>
    </source>
</evidence>
<dbReference type="PANTHER" id="PTHR30250">
    <property type="entry name" value="PST FAMILY PREDICTED COLANIC ACID TRANSPORTER"/>
    <property type="match status" value="1"/>
</dbReference>
<evidence type="ECO:0000256" key="2">
    <source>
        <dbReference type="ARBA" id="ARBA00022475"/>
    </source>
</evidence>
<protein>
    <submittedName>
        <fullName evidence="7">Oligosaccharide flippase family protein</fullName>
    </submittedName>
</protein>
<proteinExistence type="predicted"/>
<dbReference type="GO" id="GO:0005886">
    <property type="term" value="C:plasma membrane"/>
    <property type="evidence" value="ECO:0007669"/>
    <property type="project" value="UniProtKB-SubCell"/>
</dbReference>
<feature type="transmembrane region" description="Helical" evidence="6">
    <location>
        <begin position="363"/>
        <end position="381"/>
    </location>
</feature>
<keyword evidence="3 6" id="KW-0812">Transmembrane</keyword>
<evidence type="ECO:0000313" key="7">
    <source>
        <dbReference type="EMBL" id="NAY91641.1"/>
    </source>
</evidence>
<feature type="transmembrane region" description="Helical" evidence="6">
    <location>
        <begin position="153"/>
        <end position="176"/>
    </location>
</feature>
<accession>A0A964TCG6</accession>